<keyword evidence="2" id="KW-1185">Reference proteome</keyword>
<evidence type="ECO:0000313" key="1">
    <source>
        <dbReference type="EMBL" id="BDD11154.1"/>
    </source>
</evidence>
<protein>
    <submittedName>
        <fullName evidence="1">Uncharacterized protein</fullName>
    </submittedName>
</protein>
<evidence type="ECO:0000313" key="2">
    <source>
        <dbReference type="Proteomes" id="UP001348817"/>
    </source>
</evidence>
<dbReference type="AlphaFoldDB" id="A0AAU9CXD7"/>
<dbReference type="NCBIfam" id="NF041238">
    <property type="entry name" value="AhpD_rel_CFYUT"/>
    <property type="match status" value="1"/>
</dbReference>
<sequence>MGSTDIREIFNESTFPVPVDKHRIFIFNQIWERLSEPGYWWNAKEKAALVEIIRNAKRPEIFDRKRKSVAELSSQSYEGLIPPLVADTIERIVTEPGDLDRKWAVDVIDKIGEGPYAELIAIVILLMPIDLFTTYLGMDHIPLSSPQHGDALKSYPDNLVDNGAWIRQTQEAVDNLQLVNVSRALSILPYDNTLRRTLVDAMYMEKHSFFDKVWKNKALSRPQLEILATKTSAINKCFYCAAGHSAIFTLTAKKAGQSGDFGFLYGKGKDSNVPHADFLLEIAEKANREPQSLSELRPKIEKVFGQKGMVEIFSVIAIFNGLNRTSDPSGVPLEPVLLAALGKKIEYAGLDSFAGVKRVTRPKGLKRLQVLIAFKLRRILGKGQ</sequence>
<reference evidence="1 2" key="1">
    <citation type="submission" date="2021-12" db="EMBL/GenBank/DDBJ databases">
        <title>Genome sequencing of bacteria with rrn-lacking chromosome and rrn-plasmid.</title>
        <authorList>
            <person name="Anda M."/>
            <person name="Iwasaki W."/>
        </authorList>
    </citation>
    <scope>NUCLEOTIDE SEQUENCE [LARGE SCALE GENOMIC DNA]</scope>
    <source>
        <strain evidence="1 2">DSM 100852</strain>
    </source>
</reference>
<accession>A0AAU9CXD7</accession>
<gene>
    <name evidence="1" type="ORF">FUAX_35860</name>
</gene>
<dbReference type="KEGG" id="fax:FUAX_35860"/>
<dbReference type="EMBL" id="AP025314">
    <property type="protein sequence ID" value="BDD11154.1"/>
    <property type="molecule type" value="Genomic_DNA"/>
</dbReference>
<dbReference type="SUPFAM" id="SSF69118">
    <property type="entry name" value="AhpD-like"/>
    <property type="match status" value="1"/>
</dbReference>
<name>A0AAU9CXD7_9BACT</name>
<organism evidence="1 2">
    <name type="scientific">Fulvitalea axinellae</name>
    <dbReference type="NCBI Taxonomy" id="1182444"/>
    <lineage>
        <taxon>Bacteria</taxon>
        <taxon>Pseudomonadati</taxon>
        <taxon>Bacteroidota</taxon>
        <taxon>Cytophagia</taxon>
        <taxon>Cytophagales</taxon>
        <taxon>Persicobacteraceae</taxon>
        <taxon>Fulvitalea</taxon>
    </lineage>
</organism>
<dbReference type="Gene3D" id="1.20.1290.10">
    <property type="entry name" value="AhpD-like"/>
    <property type="match status" value="1"/>
</dbReference>
<dbReference type="InterPro" id="IPR029032">
    <property type="entry name" value="AhpD-like"/>
</dbReference>
<dbReference type="Proteomes" id="UP001348817">
    <property type="component" value="Chromosome"/>
</dbReference>
<proteinExistence type="predicted"/>